<evidence type="ECO:0000256" key="10">
    <source>
        <dbReference type="ARBA" id="ARBA00033171"/>
    </source>
</evidence>
<comment type="caution">
    <text evidence="13">The sequence shown here is derived from an EMBL/GenBank/DDBJ whole genome shotgun (WGS) entry which is preliminary data.</text>
</comment>
<evidence type="ECO:0000313" key="13">
    <source>
        <dbReference type="EMBL" id="GAA1767745.1"/>
    </source>
</evidence>
<evidence type="ECO:0000256" key="4">
    <source>
        <dbReference type="ARBA" id="ARBA00011738"/>
    </source>
</evidence>
<dbReference type="PANTHER" id="PTHR31528:SF1">
    <property type="entry name" value="4-AMINO-5-HYDROXYMETHYL-2-METHYLPYRIMIDINE PHOSPHATE SYNTHASE THI11-RELATED"/>
    <property type="match status" value="1"/>
</dbReference>
<evidence type="ECO:0000256" key="7">
    <source>
        <dbReference type="ARBA" id="ARBA00022898"/>
    </source>
</evidence>
<keyword evidence="9" id="KW-0408">Iron</keyword>
<dbReference type="InterPro" id="IPR015168">
    <property type="entry name" value="SsuA/THI5"/>
</dbReference>
<evidence type="ECO:0000256" key="6">
    <source>
        <dbReference type="ARBA" id="ARBA00022723"/>
    </source>
</evidence>
<evidence type="ECO:0000256" key="3">
    <source>
        <dbReference type="ARBA" id="ARBA00009406"/>
    </source>
</evidence>
<comment type="pathway">
    <text evidence="2">Cofactor biosynthesis; thiamine diphosphate biosynthesis.</text>
</comment>
<dbReference type="InterPro" id="IPR027939">
    <property type="entry name" value="NMT1/THI5"/>
</dbReference>
<keyword evidence="6" id="KW-0479">Metal-binding</keyword>
<dbReference type="Pfam" id="PF09084">
    <property type="entry name" value="NMT1"/>
    <property type="match status" value="1"/>
</dbReference>
<keyword evidence="7" id="KW-0663">Pyridoxal phosphate</keyword>
<dbReference type="Proteomes" id="UP001500655">
    <property type="component" value="Unassembled WGS sequence"/>
</dbReference>
<evidence type="ECO:0000256" key="1">
    <source>
        <dbReference type="ARBA" id="ARBA00003469"/>
    </source>
</evidence>
<evidence type="ECO:0000313" key="14">
    <source>
        <dbReference type="Proteomes" id="UP001500655"/>
    </source>
</evidence>
<feature type="domain" description="SsuA/THI5-like" evidence="12">
    <location>
        <begin position="69"/>
        <end position="244"/>
    </location>
</feature>
<comment type="similarity">
    <text evidence="3">Belongs to the NMT1/THI5 family.</text>
</comment>
<gene>
    <name evidence="13" type="ORF">GCM10009681_43520</name>
</gene>
<evidence type="ECO:0000256" key="11">
    <source>
        <dbReference type="ARBA" id="ARBA00048179"/>
    </source>
</evidence>
<evidence type="ECO:0000256" key="8">
    <source>
        <dbReference type="ARBA" id="ARBA00022977"/>
    </source>
</evidence>
<comment type="subunit">
    <text evidence="4">Homodimer.</text>
</comment>
<keyword evidence="14" id="KW-1185">Reference proteome</keyword>
<dbReference type="PANTHER" id="PTHR31528">
    <property type="entry name" value="4-AMINO-5-HYDROXYMETHYL-2-METHYLPYRIMIDINE PHOSPHATE SYNTHASE THI11-RELATED"/>
    <property type="match status" value="1"/>
</dbReference>
<dbReference type="EMBL" id="BAAALS010000024">
    <property type="protein sequence ID" value="GAA1767745.1"/>
    <property type="molecule type" value="Genomic_DNA"/>
</dbReference>
<proteinExistence type="inferred from homology"/>
<organism evidence="13 14">
    <name type="scientific">Luedemannella helvata</name>
    <dbReference type="NCBI Taxonomy" id="349315"/>
    <lineage>
        <taxon>Bacteria</taxon>
        <taxon>Bacillati</taxon>
        <taxon>Actinomycetota</taxon>
        <taxon>Actinomycetes</taxon>
        <taxon>Micromonosporales</taxon>
        <taxon>Micromonosporaceae</taxon>
        <taxon>Luedemannella</taxon>
    </lineage>
</organism>
<keyword evidence="8" id="KW-0784">Thiamine biosynthesis</keyword>
<dbReference type="SUPFAM" id="SSF53850">
    <property type="entry name" value="Periplasmic binding protein-like II"/>
    <property type="match status" value="1"/>
</dbReference>
<dbReference type="RefSeq" id="WP_344085039.1">
    <property type="nucleotide sequence ID" value="NZ_BAAALS010000024.1"/>
</dbReference>
<accession>A0ABN2KW55</accession>
<comment type="function">
    <text evidence="1">Responsible for the formation of the pyrimidine heterocycle in the thiamine biosynthesis pathway. Catalyzes the formation of hydroxymethylpyrimidine phosphate (HMP-P) from histidine and pyridoxal phosphate (PLP). The protein uses PLP and the active site histidine to form HMP-P, generating an inactive enzyme. The enzyme can only undergo a single turnover, which suggests it is a suicide enzyme.</text>
</comment>
<comment type="catalytic activity">
    <reaction evidence="11">
        <text>N(6)-(pyridoxal phosphate)-L-lysyl-[4-amino-5-hydroxymethyl-2-methylpyrimidine phosphate synthase] + L-histidyl-[4-amino-5-hydroxymethyl-2-methylpyrimidine phosphate synthase] + 2 Fe(3+) + 4 H2O = L-lysyl-[4-amino-5-hydroxymethyl-2-methylpyrimidine phosphate synthase] + (2S)-2-amino-5-hydroxy-4-oxopentanoyl-[4-amino-5-hydroxymethyl-2-methylpyrimidine phosphate synthase] + 4-amino-2-methyl-5-(phosphooxymethyl)pyrimidine + 3-oxopropanoate + 2 Fe(2+) + 2 H(+)</text>
        <dbReference type="Rhea" id="RHEA:65756"/>
        <dbReference type="Rhea" id="RHEA-COMP:16892"/>
        <dbReference type="Rhea" id="RHEA-COMP:16893"/>
        <dbReference type="Rhea" id="RHEA-COMP:16894"/>
        <dbReference type="Rhea" id="RHEA-COMP:16895"/>
        <dbReference type="ChEBI" id="CHEBI:15377"/>
        <dbReference type="ChEBI" id="CHEBI:15378"/>
        <dbReference type="ChEBI" id="CHEBI:29033"/>
        <dbReference type="ChEBI" id="CHEBI:29034"/>
        <dbReference type="ChEBI" id="CHEBI:29969"/>
        <dbReference type="ChEBI" id="CHEBI:29979"/>
        <dbReference type="ChEBI" id="CHEBI:33190"/>
        <dbReference type="ChEBI" id="CHEBI:58354"/>
        <dbReference type="ChEBI" id="CHEBI:143915"/>
        <dbReference type="ChEBI" id="CHEBI:157692"/>
    </reaction>
    <physiologicalReaction direction="left-to-right" evidence="11">
        <dbReference type="Rhea" id="RHEA:65757"/>
    </physiologicalReaction>
</comment>
<sequence>MSQQKFFQNNTSGSVPSGFSRRRLLGMGAGLMALPLLSACGDDEEPTTPGGVQKVKQTVMAPADFSVSFLDMLVAAHQGFFDTEGIQADLQSGTGSSSALQAIIGNVAHYTRAGRTALPAIVNEGAPLKIIATAQHSDIWEIGSLSKAPIAEPGALRGKRIGVASEGGSTEQLVHLLAESAGVKRDEFKLIVVGVGAAGYQFMRKGDVDGWIVHNYVRKALEQESGEKLTVLVPEDHIKLAGSSWTMQSKTDVGDVPTRFLRGLYNGMKFAVDEKNRDAVFGALQKYNAEAKRNTFDEQFPAQADTWLANNGVTGMLDLVEADWESTLKLMHSAGMINKVVDPKTFLDPSFITKAKA</sequence>
<evidence type="ECO:0000256" key="2">
    <source>
        <dbReference type="ARBA" id="ARBA00004948"/>
    </source>
</evidence>
<dbReference type="Gene3D" id="3.40.190.10">
    <property type="entry name" value="Periplasmic binding protein-like II"/>
    <property type="match status" value="2"/>
</dbReference>
<evidence type="ECO:0000259" key="12">
    <source>
        <dbReference type="Pfam" id="PF09084"/>
    </source>
</evidence>
<reference evidence="13 14" key="1">
    <citation type="journal article" date="2019" name="Int. J. Syst. Evol. Microbiol.">
        <title>The Global Catalogue of Microorganisms (GCM) 10K type strain sequencing project: providing services to taxonomists for standard genome sequencing and annotation.</title>
        <authorList>
            <consortium name="The Broad Institute Genomics Platform"/>
            <consortium name="The Broad Institute Genome Sequencing Center for Infectious Disease"/>
            <person name="Wu L."/>
            <person name="Ma J."/>
        </authorList>
    </citation>
    <scope>NUCLEOTIDE SEQUENCE [LARGE SCALE GENOMIC DNA]</scope>
    <source>
        <strain evidence="13 14">JCM 13249</strain>
    </source>
</reference>
<name>A0ABN2KW55_9ACTN</name>
<keyword evidence="5" id="KW-0808">Transferase</keyword>
<evidence type="ECO:0000256" key="9">
    <source>
        <dbReference type="ARBA" id="ARBA00023004"/>
    </source>
</evidence>
<protein>
    <recommendedName>
        <fullName evidence="10">Thiamine pyrimidine synthase</fullName>
    </recommendedName>
</protein>
<evidence type="ECO:0000256" key="5">
    <source>
        <dbReference type="ARBA" id="ARBA00022679"/>
    </source>
</evidence>